<dbReference type="Gene3D" id="3.10.180.10">
    <property type="entry name" value="2,3-Dihydroxybiphenyl 1,2-Dioxygenase, domain 1"/>
    <property type="match status" value="1"/>
</dbReference>
<comment type="caution">
    <text evidence="2">The sequence shown here is derived from an EMBL/GenBank/DDBJ whole genome shotgun (WGS) entry which is preliminary data.</text>
</comment>
<dbReference type="Proteomes" id="UP000647183">
    <property type="component" value="Unassembled WGS sequence"/>
</dbReference>
<name>A0ABR8UFT5_9GAMM</name>
<organism evidence="2 3">
    <name type="scientific">Luteimonas colneyensis</name>
    <dbReference type="NCBI Taxonomy" id="2762230"/>
    <lineage>
        <taxon>Bacteria</taxon>
        <taxon>Pseudomonadati</taxon>
        <taxon>Pseudomonadota</taxon>
        <taxon>Gammaproteobacteria</taxon>
        <taxon>Lysobacterales</taxon>
        <taxon>Lysobacteraceae</taxon>
        <taxon>Luteimonas</taxon>
    </lineage>
</organism>
<evidence type="ECO:0000313" key="2">
    <source>
        <dbReference type="EMBL" id="MBD7986885.1"/>
    </source>
</evidence>
<dbReference type="Pfam" id="PF00903">
    <property type="entry name" value="Glyoxalase"/>
    <property type="match status" value="1"/>
</dbReference>
<reference evidence="2 3" key="1">
    <citation type="submission" date="2020-08" db="EMBL/GenBank/DDBJ databases">
        <title>A Genomic Blueprint of the Chicken Gut Microbiome.</title>
        <authorList>
            <person name="Gilroy R."/>
            <person name="Ravi A."/>
            <person name="Getino M."/>
            <person name="Pursley I."/>
            <person name="Horton D.L."/>
            <person name="Alikhan N.-F."/>
            <person name="Baker D."/>
            <person name="Gharbi K."/>
            <person name="Hall N."/>
            <person name="Watson M."/>
            <person name="Adriaenssens E.M."/>
            <person name="Foster-Nyarko E."/>
            <person name="Jarju S."/>
            <person name="Secka A."/>
            <person name="Antonio M."/>
            <person name="Oren A."/>
            <person name="Chaudhuri R."/>
            <person name="La Ragione R.M."/>
            <person name="Hildebrand F."/>
            <person name="Pallen M.J."/>
        </authorList>
    </citation>
    <scope>NUCLEOTIDE SEQUENCE [LARGE SCALE GENOMIC DNA]</scope>
    <source>
        <strain evidence="2 3">Sa2BVA3</strain>
    </source>
</reference>
<sequence length="145" mass="15558">MNPYLNFPSGDCRAAFDFYQRALGAECLFSHTWAESPMADQAPGGDGGRIMHATLRFPDGSLLMGADCPPEYATPFGGFSLSINAKDVAEAERLFSGISEGGKVTMPLEKTFWAERFGMCIDRFGVAWMVNCGMRAEGGQAPAAG</sequence>
<feature type="domain" description="Glyoxalase/fosfomycin resistance/dioxygenase" evidence="1">
    <location>
        <begin position="6"/>
        <end position="130"/>
    </location>
</feature>
<dbReference type="InterPro" id="IPR028973">
    <property type="entry name" value="PhnB-like"/>
</dbReference>
<dbReference type="InterPro" id="IPR029068">
    <property type="entry name" value="Glyas_Bleomycin-R_OHBP_Dase"/>
</dbReference>
<dbReference type="RefSeq" id="WP_191728128.1">
    <property type="nucleotide sequence ID" value="NZ_JACSQJ010000001.1"/>
</dbReference>
<accession>A0ABR8UFT5</accession>
<dbReference type="CDD" id="cd06588">
    <property type="entry name" value="PhnB_like"/>
    <property type="match status" value="1"/>
</dbReference>
<proteinExistence type="predicted"/>
<dbReference type="InterPro" id="IPR004360">
    <property type="entry name" value="Glyas_Fos-R_dOase_dom"/>
</dbReference>
<evidence type="ECO:0000313" key="3">
    <source>
        <dbReference type="Proteomes" id="UP000647183"/>
    </source>
</evidence>
<dbReference type="PANTHER" id="PTHR33990:SF1">
    <property type="entry name" value="PROTEIN YJDN"/>
    <property type="match status" value="1"/>
</dbReference>
<dbReference type="EMBL" id="JACSQJ010000001">
    <property type="protein sequence ID" value="MBD7986885.1"/>
    <property type="molecule type" value="Genomic_DNA"/>
</dbReference>
<gene>
    <name evidence="2" type="ORF">H9645_02435</name>
</gene>
<evidence type="ECO:0000259" key="1">
    <source>
        <dbReference type="Pfam" id="PF00903"/>
    </source>
</evidence>
<dbReference type="SUPFAM" id="SSF54593">
    <property type="entry name" value="Glyoxalase/Bleomycin resistance protein/Dihydroxybiphenyl dioxygenase"/>
    <property type="match status" value="1"/>
</dbReference>
<dbReference type="PANTHER" id="PTHR33990">
    <property type="entry name" value="PROTEIN YJDN-RELATED"/>
    <property type="match status" value="1"/>
</dbReference>
<protein>
    <submittedName>
        <fullName evidence="2">VOC family protein</fullName>
    </submittedName>
</protein>
<keyword evidence="3" id="KW-1185">Reference proteome</keyword>